<organism evidence="4 5">
    <name type="scientific">Pseudoloma neurophilia</name>
    <dbReference type="NCBI Taxonomy" id="146866"/>
    <lineage>
        <taxon>Eukaryota</taxon>
        <taxon>Fungi</taxon>
        <taxon>Fungi incertae sedis</taxon>
        <taxon>Microsporidia</taxon>
        <taxon>Pseudoloma</taxon>
    </lineage>
</organism>
<proteinExistence type="predicted"/>
<dbReference type="GO" id="GO:0004596">
    <property type="term" value="F:protein-N-terminal amino-acid acetyltransferase activity"/>
    <property type="evidence" value="ECO:0007669"/>
    <property type="project" value="TreeGrafter"/>
</dbReference>
<evidence type="ECO:0000256" key="2">
    <source>
        <dbReference type="ARBA" id="ARBA00023315"/>
    </source>
</evidence>
<dbReference type="PANTHER" id="PTHR45910:SF1">
    <property type="entry name" value="N-ALPHA-ACETYLTRANSFERASE 20"/>
    <property type="match status" value="1"/>
</dbReference>
<gene>
    <name evidence="4" type="ORF">M153_1078000516</name>
</gene>
<keyword evidence="2" id="KW-0012">Acyltransferase</keyword>
<evidence type="ECO:0000313" key="5">
    <source>
        <dbReference type="Proteomes" id="UP000051530"/>
    </source>
</evidence>
<sequence>MIAIKLVDTDWRDAENQKRNTAIKRAFKKKSTEFVLPYKKNIPIRSKYFNHSSTVIGYVMGKIEQQTIRSFFQNKKEPSMHISAISVTSSYRHNRFATYLCEILEKQSTNFLFIDLFVRSTNFKAINFYEKMGYVIYRRIFMYYSLPEEDAFDMRKFLTMKPCKGKDVSAME</sequence>
<dbReference type="Proteomes" id="UP000051530">
    <property type="component" value="Unassembled WGS sequence"/>
</dbReference>
<accession>A0A0R0LV82</accession>
<evidence type="ECO:0000313" key="4">
    <source>
        <dbReference type="EMBL" id="KRH93324.1"/>
    </source>
</evidence>
<evidence type="ECO:0000259" key="3">
    <source>
        <dbReference type="PROSITE" id="PS51186"/>
    </source>
</evidence>
<dbReference type="VEuPathDB" id="MicrosporidiaDB:M153_1078000516"/>
<dbReference type="SUPFAM" id="SSF55729">
    <property type="entry name" value="Acyl-CoA N-acyltransferases (Nat)"/>
    <property type="match status" value="1"/>
</dbReference>
<comment type="caution">
    <text evidence="4">The sequence shown here is derived from an EMBL/GenBank/DDBJ whole genome shotgun (WGS) entry which is preliminary data.</text>
</comment>
<dbReference type="InterPro" id="IPR051646">
    <property type="entry name" value="NatB_acetyltransferase_subunit"/>
</dbReference>
<dbReference type="EMBL" id="LGUB01000385">
    <property type="protein sequence ID" value="KRH93324.1"/>
    <property type="molecule type" value="Genomic_DNA"/>
</dbReference>
<reference evidence="4 5" key="1">
    <citation type="submission" date="2015-07" db="EMBL/GenBank/DDBJ databases">
        <title>The genome of Pseudoloma neurophilia, a relevant intracellular parasite of the zebrafish.</title>
        <authorList>
            <person name="Ndikumana S."/>
            <person name="Pelin A."/>
            <person name="Sanders J."/>
            <person name="Corradi N."/>
        </authorList>
    </citation>
    <scope>NUCLEOTIDE SEQUENCE [LARGE SCALE GENOMIC DNA]</scope>
    <source>
        <strain evidence="4 5">MK1</strain>
    </source>
</reference>
<dbReference type="AlphaFoldDB" id="A0A0R0LV82"/>
<keyword evidence="5" id="KW-1185">Reference proteome</keyword>
<dbReference type="GO" id="GO:0031416">
    <property type="term" value="C:NatB complex"/>
    <property type="evidence" value="ECO:0007669"/>
    <property type="project" value="TreeGrafter"/>
</dbReference>
<name>A0A0R0LV82_9MICR</name>
<dbReference type="PANTHER" id="PTHR45910">
    <property type="entry name" value="N-ALPHA-ACETYLTRANSFERASE 20"/>
    <property type="match status" value="1"/>
</dbReference>
<dbReference type="PROSITE" id="PS51186">
    <property type="entry name" value="GNAT"/>
    <property type="match status" value="1"/>
</dbReference>
<dbReference type="OrthoDB" id="10264728at2759"/>
<feature type="non-terminal residue" evidence="4">
    <location>
        <position position="172"/>
    </location>
</feature>
<dbReference type="Gene3D" id="3.40.630.30">
    <property type="match status" value="1"/>
</dbReference>
<dbReference type="Pfam" id="PF00583">
    <property type="entry name" value="Acetyltransf_1"/>
    <property type="match status" value="1"/>
</dbReference>
<feature type="domain" description="N-acetyltransferase" evidence="3">
    <location>
        <begin position="2"/>
        <end position="159"/>
    </location>
</feature>
<keyword evidence="1 4" id="KW-0808">Transferase</keyword>
<protein>
    <submittedName>
        <fullName evidence="4">Acetyltransferase, (GNAT) family</fullName>
    </submittedName>
</protein>
<dbReference type="InterPro" id="IPR016181">
    <property type="entry name" value="Acyl_CoA_acyltransferase"/>
</dbReference>
<dbReference type="InterPro" id="IPR000182">
    <property type="entry name" value="GNAT_dom"/>
</dbReference>
<evidence type="ECO:0000256" key="1">
    <source>
        <dbReference type="ARBA" id="ARBA00022679"/>
    </source>
</evidence>